<dbReference type="OrthoDB" id="1904066at2759"/>
<name>A0A8X7PB26_BRACI</name>
<sequence length="208" mass="22813">MAGFGGGLRSGSRVAPCSDDGDDSFDPVVKIVKLMLMRGGKTARSYGLILTEIKKFILDVEIHGKLTDGIQSLESRVSGLEMALDELSCDLAVSIGRVRKNSSCGGESCSKLRGTEFLSPKFWRKTEERPMQTRTRNTASEMAAQENSFDQGKTDVNNFGQRGGGSVYQKRSARNQFQDSMHTSTSKISLKLGEGKKYVDMPPTEAWI</sequence>
<evidence type="ECO:0000313" key="3">
    <source>
        <dbReference type="Proteomes" id="UP000886595"/>
    </source>
</evidence>
<dbReference type="EMBL" id="JAAMPC010000017">
    <property type="protein sequence ID" value="KAG2247672.1"/>
    <property type="molecule type" value="Genomic_DNA"/>
</dbReference>
<feature type="compositionally biased region" description="Polar residues" evidence="1">
    <location>
        <begin position="174"/>
        <end position="184"/>
    </location>
</feature>
<gene>
    <name evidence="2" type="ORF">Bca52824_087300</name>
</gene>
<organism evidence="2 3">
    <name type="scientific">Brassica carinata</name>
    <name type="common">Ethiopian mustard</name>
    <name type="synonym">Abyssinian cabbage</name>
    <dbReference type="NCBI Taxonomy" id="52824"/>
    <lineage>
        <taxon>Eukaryota</taxon>
        <taxon>Viridiplantae</taxon>
        <taxon>Streptophyta</taxon>
        <taxon>Embryophyta</taxon>
        <taxon>Tracheophyta</taxon>
        <taxon>Spermatophyta</taxon>
        <taxon>Magnoliopsida</taxon>
        <taxon>eudicotyledons</taxon>
        <taxon>Gunneridae</taxon>
        <taxon>Pentapetalae</taxon>
        <taxon>rosids</taxon>
        <taxon>malvids</taxon>
        <taxon>Brassicales</taxon>
        <taxon>Brassicaceae</taxon>
        <taxon>Brassiceae</taxon>
        <taxon>Brassica</taxon>
    </lineage>
</organism>
<proteinExistence type="predicted"/>
<evidence type="ECO:0000256" key="1">
    <source>
        <dbReference type="SAM" id="MobiDB-lite"/>
    </source>
</evidence>
<dbReference type="AlphaFoldDB" id="A0A8X7PB26"/>
<comment type="caution">
    <text evidence="2">The sequence shown here is derived from an EMBL/GenBank/DDBJ whole genome shotgun (WGS) entry which is preliminary data.</text>
</comment>
<reference evidence="2 3" key="1">
    <citation type="submission" date="2020-02" db="EMBL/GenBank/DDBJ databases">
        <authorList>
            <person name="Ma Q."/>
            <person name="Huang Y."/>
            <person name="Song X."/>
            <person name="Pei D."/>
        </authorList>
    </citation>
    <scope>NUCLEOTIDE SEQUENCE [LARGE SCALE GENOMIC DNA]</scope>
    <source>
        <strain evidence="2">Sxm20200214</strain>
        <tissue evidence="2">Leaf</tissue>
    </source>
</reference>
<evidence type="ECO:0000313" key="2">
    <source>
        <dbReference type="EMBL" id="KAG2247672.1"/>
    </source>
</evidence>
<keyword evidence="3" id="KW-1185">Reference proteome</keyword>
<feature type="region of interest" description="Disordered" evidence="1">
    <location>
        <begin position="145"/>
        <end position="184"/>
    </location>
</feature>
<protein>
    <submittedName>
        <fullName evidence="2">Uncharacterized protein</fullName>
    </submittedName>
</protein>
<feature type="compositionally biased region" description="Polar residues" evidence="1">
    <location>
        <begin position="145"/>
        <end position="160"/>
    </location>
</feature>
<dbReference type="Proteomes" id="UP000886595">
    <property type="component" value="Unassembled WGS sequence"/>
</dbReference>
<accession>A0A8X7PB26</accession>